<dbReference type="GO" id="GO:0006430">
    <property type="term" value="P:lysyl-tRNA aminoacylation"/>
    <property type="evidence" value="ECO:0007669"/>
    <property type="project" value="InterPro"/>
</dbReference>
<gene>
    <name evidence="7" type="ORF">C0630_19270</name>
</gene>
<dbReference type="PROSITE" id="PS50862">
    <property type="entry name" value="AA_TRNA_LIGASE_II"/>
    <property type="match status" value="1"/>
</dbReference>
<evidence type="ECO:0000256" key="3">
    <source>
        <dbReference type="ARBA" id="ARBA00022741"/>
    </source>
</evidence>
<comment type="subunit">
    <text evidence="1">Homodimer.</text>
</comment>
<dbReference type="NCBIfam" id="TIGR00462">
    <property type="entry name" value="genX"/>
    <property type="match status" value="1"/>
</dbReference>
<dbReference type="Pfam" id="PF00152">
    <property type="entry name" value="tRNA-synt_2"/>
    <property type="match status" value="1"/>
</dbReference>
<evidence type="ECO:0000256" key="5">
    <source>
        <dbReference type="ARBA" id="ARBA00052794"/>
    </source>
</evidence>
<organism evidence="7 8">
    <name type="scientific">Sedimenticola selenatireducens</name>
    <dbReference type="NCBI Taxonomy" id="191960"/>
    <lineage>
        <taxon>Bacteria</taxon>
        <taxon>Pseudomonadati</taxon>
        <taxon>Pseudomonadota</taxon>
        <taxon>Gammaproteobacteria</taxon>
        <taxon>Chromatiales</taxon>
        <taxon>Sedimenticolaceae</taxon>
        <taxon>Sedimenticola</taxon>
    </lineage>
</organism>
<keyword evidence="3" id="KW-0547">Nucleotide-binding</keyword>
<dbReference type="EMBL" id="PKUN01000031">
    <property type="protein sequence ID" value="PLX59570.1"/>
    <property type="molecule type" value="Genomic_DNA"/>
</dbReference>
<dbReference type="InterPro" id="IPR045864">
    <property type="entry name" value="aa-tRNA-synth_II/BPL/LPL"/>
</dbReference>
<evidence type="ECO:0000313" key="8">
    <source>
        <dbReference type="Proteomes" id="UP000235015"/>
    </source>
</evidence>
<keyword evidence="4" id="KW-0067">ATP-binding</keyword>
<comment type="catalytic activity">
    <reaction evidence="5">
        <text>D-beta-lysine + L-lysyl-[protein] + ATP = N(6)-((3R)-3,6-diaminohexanoyl)-L-lysyl-[protein] + AMP + diphosphate + H(+)</text>
        <dbReference type="Rhea" id="RHEA:83435"/>
        <dbReference type="Rhea" id="RHEA-COMP:9752"/>
        <dbReference type="Rhea" id="RHEA-COMP:20131"/>
        <dbReference type="ChEBI" id="CHEBI:15378"/>
        <dbReference type="ChEBI" id="CHEBI:29969"/>
        <dbReference type="ChEBI" id="CHEBI:30616"/>
        <dbReference type="ChEBI" id="CHEBI:33019"/>
        <dbReference type="ChEBI" id="CHEBI:84138"/>
        <dbReference type="ChEBI" id="CHEBI:156053"/>
        <dbReference type="ChEBI" id="CHEBI:456215"/>
    </reaction>
    <physiologicalReaction direction="left-to-right" evidence="5">
        <dbReference type="Rhea" id="RHEA:83436"/>
    </physiologicalReaction>
</comment>
<dbReference type="NCBIfam" id="NF006828">
    <property type="entry name" value="PRK09350.1"/>
    <property type="match status" value="1"/>
</dbReference>
<dbReference type="GO" id="GO:0005524">
    <property type="term" value="F:ATP binding"/>
    <property type="evidence" value="ECO:0007669"/>
    <property type="project" value="UniProtKB-KW"/>
</dbReference>
<name>A0A2N6CR82_9GAMM</name>
<dbReference type="InterPro" id="IPR006195">
    <property type="entry name" value="aa-tRNA-synth_II"/>
</dbReference>
<dbReference type="STRING" id="1111735.GCA_000428045_01240"/>
<dbReference type="GO" id="GO:0004824">
    <property type="term" value="F:lysine-tRNA ligase activity"/>
    <property type="evidence" value="ECO:0007669"/>
    <property type="project" value="InterPro"/>
</dbReference>
<dbReference type="FunFam" id="3.30.930.10:FF:000017">
    <property type="entry name" value="Elongation factor P--(R)-beta-lysine ligase"/>
    <property type="match status" value="1"/>
</dbReference>
<evidence type="ECO:0000256" key="4">
    <source>
        <dbReference type="ARBA" id="ARBA00022840"/>
    </source>
</evidence>
<proteinExistence type="predicted"/>
<dbReference type="SUPFAM" id="SSF55681">
    <property type="entry name" value="Class II aaRS and biotin synthetases"/>
    <property type="match status" value="1"/>
</dbReference>
<accession>A0A2N6CR82</accession>
<evidence type="ECO:0000256" key="1">
    <source>
        <dbReference type="ARBA" id="ARBA00011738"/>
    </source>
</evidence>
<reference evidence="7 8" key="1">
    <citation type="submission" date="2017-11" db="EMBL/GenBank/DDBJ databases">
        <title>Genome-resolved metagenomics identifies genetic mobility, metabolic interactions, and unexpected diversity in perchlorate-reducing communities.</title>
        <authorList>
            <person name="Barnum T.P."/>
            <person name="Figueroa I.A."/>
            <person name="Carlstrom C.I."/>
            <person name="Lucas L.N."/>
            <person name="Engelbrektson A.L."/>
            <person name="Coates J.D."/>
        </authorList>
    </citation>
    <scope>NUCLEOTIDE SEQUENCE [LARGE SCALE GENOMIC DNA]</scope>
    <source>
        <strain evidence="7">BM301</strain>
    </source>
</reference>
<dbReference type="Gene3D" id="3.30.930.10">
    <property type="entry name" value="Bira Bifunctional Protein, Domain 2"/>
    <property type="match status" value="1"/>
</dbReference>
<dbReference type="PRINTS" id="PR00982">
    <property type="entry name" value="TRNASYNTHLYS"/>
</dbReference>
<dbReference type="GO" id="GO:0000049">
    <property type="term" value="F:tRNA binding"/>
    <property type="evidence" value="ECO:0007669"/>
    <property type="project" value="TreeGrafter"/>
</dbReference>
<evidence type="ECO:0000256" key="2">
    <source>
        <dbReference type="ARBA" id="ARBA00022598"/>
    </source>
</evidence>
<keyword evidence="2" id="KW-0436">Ligase</keyword>
<evidence type="ECO:0000259" key="6">
    <source>
        <dbReference type="PROSITE" id="PS50862"/>
    </source>
</evidence>
<dbReference type="InterPro" id="IPR004525">
    <property type="entry name" value="EpmA"/>
</dbReference>
<dbReference type="AlphaFoldDB" id="A0A2N6CR82"/>
<feature type="domain" description="Aminoacyl-transfer RNA synthetases class-II family profile" evidence="6">
    <location>
        <begin position="32"/>
        <end position="338"/>
    </location>
</feature>
<sequence>MSPGPKKSELVNRLNNGKPDSGAYPAASLEMLRMRAQVLAAIRTFFHRQGVMEVETPVCSRSATTDPAIESLVTRYTGPGAPAGLPLYLHTSPEFPMKRLLAAGSGAIYQICKVFRDGESGRLHNPEFTLLEWYRPGFDHHRLMDEVEQLVQALMSEPLAVRRISYQALFQQQLQLDPHQASAGQLRDCALNQGVSGVDRLDLPHRDAWLDLLMTHCVEPAMGPGLCFVYDYPASQAALSRVRPGNPPVAERFELYINGIEVANGFHELTDAAEQQRRFEQDLQTRSAAGQADVPMDRQLIEALSLGLPDCAGVALGIDRLIMQLAGAEQISQVLAFPLERA</sequence>
<comment type="caution">
    <text evidence="7">The sequence shown here is derived from an EMBL/GenBank/DDBJ whole genome shotgun (WGS) entry which is preliminary data.</text>
</comment>
<dbReference type="PANTHER" id="PTHR42918">
    <property type="entry name" value="LYSYL-TRNA SYNTHETASE"/>
    <property type="match status" value="1"/>
</dbReference>
<dbReference type="PANTHER" id="PTHR42918:SF6">
    <property type="entry name" value="ELONGATION FACTOR P--(R)-BETA-LYSINE LIGASE"/>
    <property type="match status" value="1"/>
</dbReference>
<protein>
    <submittedName>
        <fullName evidence="7">EF-P lysine aminoacylase GenX</fullName>
    </submittedName>
</protein>
<dbReference type="GO" id="GO:0005829">
    <property type="term" value="C:cytosol"/>
    <property type="evidence" value="ECO:0007669"/>
    <property type="project" value="TreeGrafter"/>
</dbReference>
<dbReference type="InterPro" id="IPR004364">
    <property type="entry name" value="Aa-tRNA-synt_II"/>
</dbReference>
<dbReference type="InterPro" id="IPR018149">
    <property type="entry name" value="Lys-tRNA-synth_II_C"/>
</dbReference>
<evidence type="ECO:0000313" key="7">
    <source>
        <dbReference type="EMBL" id="PLX59570.1"/>
    </source>
</evidence>
<dbReference type="Proteomes" id="UP000235015">
    <property type="component" value="Unassembled WGS sequence"/>
</dbReference>